<reference evidence="3 4" key="1">
    <citation type="journal article" date="2018" name="J. Allergy Clin. Immunol.">
        <title>High-quality assembly of Dermatophagoides pteronyssinus genome and transcriptome reveals a wide range of novel allergens.</title>
        <authorList>
            <person name="Liu X.Y."/>
            <person name="Yang K.Y."/>
            <person name="Wang M.Q."/>
            <person name="Kwok J.S."/>
            <person name="Zeng X."/>
            <person name="Yang Z."/>
            <person name="Xiao X.J."/>
            <person name="Lau C.P."/>
            <person name="Li Y."/>
            <person name="Huang Z.M."/>
            <person name="Ba J.G."/>
            <person name="Yim A.K."/>
            <person name="Ouyang C.Y."/>
            <person name="Ngai S.M."/>
            <person name="Chan T.F."/>
            <person name="Leung E.L."/>
            <person name="Liu L."/>
            <person name="Liu Z.G."/>
            <person name="Tsui S.K."/>
        </authorList>
    </citation>
    <scope>NUCLEOTIDE SEQUENCE [LARGE SCALE GENOMIC DNA]</scope>
    <source>
        <strain evidence="3">Derp</strain>
    </source>
</reference>
<dbReference type="Proteomes" id="UP000887458">
    <property type="component" value="Unassembled WGS sequence"/>
</dbReference>
<evidence type="ECO:0000313" key="4">
    <source>
        <dbReference type="Proteomes" id="UP000887458"/>
    </source>
</evidence>
<dbReference type="InterPro" id="IPR017853">
    <property type="entry name" value="GH"/>
</dbReference>
<sequence length="1365" mass="156605">MVKFHHHHRHLQSSLPKMTLLPKLTVATIIKRLLFNNHKNNDNYSIKHCSTLPKMIIILILIISITFITNVQANSSSNNEPIAQSESISKSTFQLRPKDGVQNGEGKSYPATINSSTTTAKDIRKLLEDYVQYLANLPDIRKEIREKNSHSNSKKSQQDIISTAETSDEKAIHPRLTAYQTFANDSNQQQPHMSEINQNDLLEQLKRTRELLSIQIEKLKTLEQTVFQRRKTTAETATTITATTVPMITTESPLDMTTESNLNHLNEHQDNQIDQPSIGGTYIFDKNLLNNETSHEMLTTSAPEYSSSSLRNIEMTSLNIDKNITAKAVATTIQPNDDNGSYYETTTAIQIPTYKHNNNNKEKSFRFNLIKENGNNNNNNDEIIYSKNSPHSSKSIQPNDDIIEKNNINRNNVKIVKSSNKDQNKIRINVNPAVSIFKNNQAKQTESDSIIKLNDSNYDRSILSLKTTAKPLLMPIIQQNNRLTSSIGNDVSKIVIPIINSSMIEPLKSPSSLFAMDEPNSVLILSHSNGGEEESTNNNNNNNVNIKNNESNIETMILTHVPKITIIHKIMKPIRTINGNKNNNVIKIDRQNIKDQSIDNIDNQNNNNKNRDYLFESDENIYQEALRRHQDLIRSTMSSMSLYPASIKRYRIKNGPGNNSRINSVGEIYLLPNFSTTNKSQQKQQQQTNFTTSFVNKNNQSKLIDVPISLANDSLFDHIMIPRNKFNNPNVFQLELNNENDDHQKNPQNQQSFSSSLINKNEKNQSKKRRTKLSSNPQTMMAINRHPENLLRLYRPRFKHRKRFRKIRLPNGHRFIRKDNNTLATTATIIDTDDSVSNQLSATTTIRPSSSTIDDISDFDIKKPTINELITDRPDEIIRTTTNNSSINIIPAEVLINSTINNRLMNQTNNFKIFCTYDAYRSIPFAENDNDNNNSSNNDKGRYFDIDQLEKNSVFLKYCTHLIYAFANIDLNGELYTGLNTMHQDSLVRDRNREYNEAFLVRFRKLKQNNPHLRLLIAVGGWDTPPQLFSLMVATGKLRERLSENIYKFVFENGFDGAIIAWFYPVYGSKSSMDSRSTRATSHSMFQFNDKQNLIKFVRSLRKKFDSISRKNRLELGLMVPPFQDFIDRGYDAKKLAESVDHLILMTYDYYGSWENHVHHFSPLYAQNSSFDERNVKFNINSTVNYWIKEKQAPRNQTMIGFAFYGRSFTLANHSNGKIGSLSNGPGLAGPITNRPGLLSFNELCELYLGNPNVRLSEDEYRITANLQLHDQWVGFDDELSLYLKTKYALGNHLSGIFIWSINYDDYRNRCGWGQFPLLKAVNKAVEHCALWKQCSPYMIRDHHHQSQIAQNSSSLPVTTRRRKR</sequence>
<dbReference type="SMART" id="SM00636">
    <property type="entry name" value="Glyco_18"/>
    <property type="match status" value="1"/>
</dbReference>
<evidence type="ECO:0000256" key="1">
    <source>
        <dbReference type="SAM" id="MobiDB-lite"/>
    </source>
</evidence>
<evidence type="ECO:0000259" key="2">
    <source>
        <dbReference type="PROSITE" id="PS51910"/>
    </source>
</evidence>
<feature type="compositionally biased region" description="Polar residues" evidence="1">
    <location>
        <begin position="1347"/>
        <end position="1358"/>
    </location>
</feature>
<dbReference type="Gene3D" id="3.10.50.10">
    <property type="match status" value="1"/>
</dbReference>
<dbReference type="PROSITE" id="PS51910">
    <property type="entry name" value="GH18_2"/>
    <property type="match status" value="1"/>
</dbReference>
<dbReference type="InterPro" id="IPR029070">
    <property type="entry name" value="Chitinase_insertion_sf"/>
</dbReference>
<feature type="compositionally biased region" description="Polar residues" evidence="1">
    <location>
        <begin position="746"/>
        <end position="759"/>
    </location>
</feature>
<feature type="domain" description="GH18" evidence="2">
    <location>
        <begin position="911"/>
        <end position="1329"/>
    </location>
</feature>
<keyword evidence="4" id="KW-1185">Reference proteome</keyword>
<dbReference type="InterPro" id="IPR011583">
    <property type="entry name" value="Chitinase_II/V-like_cat"/>
</dbReference>
<name>A0ABQ8JN58_DERPT</name>
<accession>A0ABQ8JN58</accession>
<dbReference type="SUPFAM" id="SSF51445">
    <property type="entry name" value="(Trans)glycosidases"/>
    <property type="match status" value="1"/>
</dbReference>
<dbReference type="SUPFAM" id="SSF54556">
    <property type="entry name" value="Chitinase insertion domain"/>
    <property type="match status" value="1"/>
</dbReference>
<evidence type="ECO:0000313" key="3">
    <source>
        <dbReference type="EMBL" id="KAH9424043.1"/>
    </source>
</evidence>
<feature type="region of interest" description="Disordered" evidence="1">
    <location>
        <begin position="76"/>
        <end position="113"/>
    </location>
</feature>
<dbReference type="EMBL" id="NJHN03000030">
    <property type="protein sequence ID" value="KAH9424043.1"/>
    <property type="molecule type" value="Genomic_DNA"/>
</dbReference>
<dbReference type="Pfam" id="PF00704">
    <property type="entry name" value="Glyco_hydro_18"/>
    <property type="match status" value="1"/>
</dbReference>
<feature type="region of interest" description="Disordered" evidence="1">
    <location>
        <begin position="1346"/>
        <end position="1365"/>
    </location>
</feature>
<dbReference type="Gene3D" id="3.20.20.80">
    <property type="entry name" value="Glycosidases"/>
    <property type="match status" value="1"/>
</dbReference>
<feature type="region of interest" description="Disordered" evidence="1">
    <location>
        <begin position="145"/>
        <end position="168"/>
    </location>
</feature>
<organism evidence="3 4">
    <name type="scientific">Dermatophagoides pteronyssinus</name>
    <name type="common">European house dust mite</name>
    <dbReference type="NCBI Taxonomy" id="6956"/>
    <lineage>
        <taxon>Eukaryota</taxon>
        <taxon>Metazoa</taxon>
        <taxon>Ecdysozoa</taxon>
        <taxon>Arthropoda</taxon>
        <taxon>Chelicerata</taxon>
        <taxon>Arachnida</taxon>
        <taxon>Acari</taxon>
        <taxon>Acariformes</taxon>
        <taxon>Sarcoptiformes</taxon>
        <taxon>Astigmata</taxon>
        <taxon>Psoroptidia</taxon>
        <taxon>Analgoidea</taxon>
        <taxon>Pyroglyphidae</taxon>
        <taxon>Dermatophagoidinae</taxon>
        <taxon>Dermatophagoides</taxon>
    </lineage>
</organism>
<comment type="caution">
    <text evidence="3">The sequence shown here is derived from an EMBL/GenBank/DDBJ whole genome shotgun (WGS) entry which is preliminary data.</text>
</comment>
<dbReference type="InterPro" id="IPR001223">
    <property type="entry name" value="Glyco_hydro18_cat"/>
</dbReference>
<feature type="compositionally biased region" description="Polar residues" evidence="1">
    <location>
        <begin position="76"/>
        <end position="94"/>
    </location>
</feature>
<feature type="region of interest" description="Disordered" evidence="1">
    <location>
        <begin position="739"/>
        <end position="778"/>
    </location>
</feature>
<reference evidence="3 4" key="2">
    <citation type="journal article" date="2022" name="Mol. Biol. Evol.">
        <title>Comparative Genomics Reveals Insights into the Divergent Evolution of Astigmatic Mites and Household Pest Adaptations.</title>
        <authorList>
            <person name="Xiong Q."/>
            <person name="Wan A.T."/>
            <person name="Liu X."/>
            <person name="Fung C.S."/>
            <person name="Xiao X."/>
            <person name="Malainual N."/>
            <person name="Hou J."/>
            <person name="Wang L."/>
            <person name="Wang M."/>
            <person name="Yang K.Y."/>
            <person name="Cui Y."/>
            <person name="Leung E.L."/>
            <person name="Nong W."/>
            <person name="Shin S.K."/>
            <person name="Au S.W."/>
            <person name="Jeong K.Y."/>
            <person name="Chew F.T."/>
            <person name="Hui J.H."/>
            <person name="Leung T.F."/>
            <person name="Tungtrongchitr A."/>
            <person name="Zhong N."/>
            <person name="Liu Z."/>
            <person name="Tsui S.K."/>
        </authorList>
    </citation>
    <scope>NUCLEOTIDE SEQUENCE [LARGE SCALE GENOMIC DNA]</scope>
    <source>
        <strain evidence="3">Derp</strain>
    </source>
</reference>
<proteinExistence type="predicted"/>
<gene>
    <name evidence="3" type="ORF">DERP_008891</name>
</gene>
<dbReference type="InterPro" id="IPR050314">
    <property type="entry name" value="Glycosyl_Hydrlase_18"/>
</dbReference>
<dbReference type="PANTHER" id="PTHR11177">
    <property type="entry name" value="CHITINASE"/>
    <property type="match status" value="1"/>
</dbReference>
<protein>
    <recommendedName>
        <fullName evidence="2">GH18 domain-containing protein</fullName>
    </recommendedName>
</protein>
<dbReference type="PANTHER" id="PTHR11177:SF317">
    <property type="entry name" value="CHITINASE 12-RELATED"/>
    <property type="match status" value="1"/>
</dbReference>